<evidence type="ECO:0000313" key="1">
    <source>
        <dbReference type="EMBL" id="UFP96442.1"/>
    </source>
</evidence>
<dbReference type="EMBL" id="CP063845">
    <property type="protein sequence ID" value="UFP96442.1"/>
    <property type="molecule type" value="Genomic_DNA"/>
</dbReference>
<dbReference type="Proteomes" id="UP001054846">
    <property type="component" value="Chromosome"/>
</dbReference>
<keyword evidence="2" id="KW-1185">Reference proteome</keyword>
<accession>A0ABY3PSI9</accession>
<gene>
    <name evidence="1" type="ORF">ISF26_09615</name>
</gene>
<protein>
    <submittedName>
        <fullName evidence="1">Uncharacterized protein</fullName>
    </submittedName>
</protein>
<dbReference type="RefSeq" id="WP_230843678.1">
    <property type="nucleotide sequence ID" value="NZ_CP063845.1"/>
</dbReference>
<evidence type="ECO:0000313" key="2">
    <source>
        <dbReference type="Proteomes" id="UP001054846"/>
    </source>
</evidence>
<organism evidence="1 2">
    <name type="scientific">Gloeobacter morelensis MG652769</name>
    <dbReference type="NCBI Taxonomy" id="2781736"/>
    <lineage>
        <taxon>Bacteria</taxon>
        <taxon>Bacillati</taxon>
        <taxon>Cyanobacteriota</taxon>
        <taxon>Cyanophyceae</taxon>
        <taxon>Gloeobacterales</taxon>
        <taxon>Gloeobacteraceae</taxon>
        <taxon>Gloeobacter</taxon>
        <taxon>Gloeobacter morelensis</taxon>
    </lineage>
</organism>
<proteinExistence type="predicted"/>
<reference evidence="1 2" key="1">
    <citation type="journal article" date="2021" name="Genome Biol. Evol.">
        <title>Complete Genome Sequencing of a Novel Gloeobacter Species from a Waterfall Cave in Mexico.</title>
        <authorList>
            <person name="Saw J.H."/>
            <person name="Cardona T."/>
            <person name="Montejano G."/>
        </authorList>
    </citation>
    <scope>NUCLEOTIDE SEQUENCE [LARGE SCALE GENOMIC DNA]</scope>
    <source>
        <strain evidence="1">MG652769</strain>
    </source>
</reference>
<name>A0ABY3PSI9_9CYAN</name>
<sequence length="54" mass="5968">MTTLPCLKLTQRALSVLQLQPIEMVLQLLGPLAQCIEIFARLLKVLVVGLQVNP</sequence>